<sequence length="69" mass="7814">MPVKGSYKKKCVSCSENLWDIVYARDDDFVCGRCASRRRMDMEDAIKAFVHSLTRIASAPASRPVETDE</sequence>
<organism evidence="1 2">
    <name type="scientific">Sporisorium scitamineum</name>
    <dbReference type="NCBI Taxonomy" id="49012"/>
    <lineage>
        <taxon>Eukaryota</taxon>
        <taxon>Fungi</taxon>
        <taxon>Dikarya</taxon>
        <taxon>Basidiomycota</taxon>
        <taxon>Ustilaginomycotina</taxon>
        <taxon>Ustilaginomycetes</taxon>
        <taxon>Ustilaginales</taxon>
        <taxon>Ustilaginaceae</taxon>
        <taxon>Sporisorium</taxon>
    </lineage>
</organism>
<dbReference type="Proteomes" id="UP000242770">
    <property type="component" value="Unassembled WGS sequence"/>
</dbReference>
<proteinExistence type="predicted"/>
<dbReference type="EMBL" id="CCFA01003912">
    <property type="protein sequence ID" value="CDW98966.1"/>
    <property type="molecule type" value="Genomic_DNA"/>
</dbReference>
<reference evidence="2" key="1">
    <citation type="submission" date="2014-06" db="EMBL/GenBank/DDBJ databases">
        <authorList>
            <person name="Berkman P.J."/>
        </authorList>
    </citation>
    <scope>NUCLEOTIDE SEQUENCE [LARGE SCALE GENOMIC DNA]</scope>
</reference>
<evidence type="ECO:0000313" key="2">
    <source>
        <dbReference type="Proteomes" id="UP000242770"/>
    </source>
</evidence>
<accession>A0A0F7S9R2</accession>
<dbReference type="AlphaFoldDB" id="A0A0F7S9R2"/>
<gene>
    <name evidence="1" type="primary">SSCI65990.1</name>
</gene>
<protein>
    <submittedName>
        <fullName evidence="1">Uncharacterized protein</fullName>
    </submittedName>
</protein>
<keyword evidence="2" id="KW-1185">Reference proteome</keyword>
<evidence type="ECO:0000313" key="1">
    <source>
        <dbReference type="EMBL" id="CDW98966.1"/>
    </source>
</evidence>
<name>A0A0F7S9R2_9BASI</name>